<feature type="domain" description="Peptidase M24 C-terminal" evidence="6">
    <location>
        <begin position="532"/>
        <end position="592"/>
    </location>
</feature>
<dbReference type="InterPro" id="IPR050422">
    <property type="entry name" value="X-Pro_aminopeptidase_P"/>
</dbReference>
<comment type="similarity">
    <text evidence="1">Belongs to the peptidase M24B family.</text>
</comment>
<dbReference type="CDD" id="cd01085">
    <property type="entry name" value="APP"/>
    <property type="match status" value="1"/>
</dbReference>
<sequence>MNIKERVQALRNGMKNKGISAYIIPSADAHQSEYVAGYWKCRMWISGFTGSAGTVVVTEEKAGLWTDGRYFIQAEKQLEGSGIELFKMGQPGVPTINEWLKKELKDGEVVGFDGRVYSVDGARAIENSLSSKNIKLETKFDLINDIWTDRPGTPTDPIFVLDVKYAGKSRVEKIELVRDEMKSKGANHHLLTSLDDIAWLLNVRGNDVTSTPVVISYVVVSMDKTYFFVDENKVSAEIRAELQKDGVEVKAYEDIYEFLGKLAKGDKILYDANKTNVGLINSLDSSVGTVEGNNVTTILKAVKNDVEIANLRNCQIKDGVAMVNFLHWLDTHVGEEEITEITADDKLREFREAQADFIYPSFGSIAAYKEHAAMMHYSATPEVAYKLEKEGLFLLDSGGQYLDGTTDITRTMVLGPISEEMKRDFTLVARAHIGLAMGKFLYGTTGTGVDILARKPLWEQGLDYKCGTGHGVGFLLGVHEGPQRISQALNEFKLENGMVTTNEPGIYKEGRHGIRLENTLLTTDYMETECGKFMQFETISYCPIDLEGIEPSMLTEEERAWLNNYHEDVYNKLSPFLSEEVKTWLKAETRAI</sequence>
<dbReference type="Pfam" id="PF01321">
    <property type="entry name" value="Creatinase_N"/>
    <property type="match status" value="1"/>
</dbReference>
<evidence type="ECO:0000259" key="5">
    <source>
        <dbReference type="Pfam" id="PF01321"/>
    </source>
</evidence>
<name>A0A1M5TFP0_9CLOT</name>
<dbReference type="STRING" id="1121306.SAMN02745196_00564"/>
<evidence type="ECO:0000256" key="2">
    <source>
        <dbReference type="ARBA" id="ARBA00022723"/>
    </source>
</evidence>
<evidence type="ECO:0000313" key="8">
    <source>
        <dbReference type="Proteomes" id="UP000184526"/>
    </source>
</evidence>
<dbReference type="InterPro" id="IPR033740">
    <property type="entry name" value="Pept_M24B"/>
</dbReference>
<dbReference type="Gene3D" id="3.90.230.10">
    <property type="entry name" value="Creatinase/methionine aminopeptidase superfamily"/>
    <property type="match status" value="1"/>
</dbReference>
<dbReference type="PANTHER" id="PTHR43763">
    <property type="entry name" value="XAA-PRO AMINOPEPTIDASE 1"/>
    <property type="match status" value="1"/>
</dbReference>
<dbReference type="GO" id="GO:0005737">
    <property type="term" value="C:cytoplasm"/>
    <property type="evidence" value="ECO:0007669"/>
    <property type="project" value="UniProtKB-ARBA"/>
</dbReference>
<dbReference type="InterPro" id="IPR036005">
    <property type="entry name" value="Creatinase/aminopeptidase-like"/>
</dbReference>
<dbReference type="InterPro" id="IPR032416">
    <property type="entry name" value="Peptidase_M24_C"/>
</dbReference>
<organism evidence="7 8">
    <name type="scientific">Clostridium collagenovorans DSM 3089</name>
    <dbReference type="NCBI Taxonomy" id="1121306"/>
    <lineage>
        <taxon>Bacteria</taxon>
        <taxon>Bacillati</taxon>
        <taxon>Bacillota</taxon>
        <taxon>Clostridia</taxon>
        <taxon>Eubacteriales</taxon>
        <taxon>Clostridiaceae</taxon>
        <taxon>Clostridium</taxon>
    </lineage>
</organism>
<evidence type="ECO:0000256" key="3">
    <source>
        <dbReference type="ARBA" id="ARBA00022801"/>
    </source>
</evidence>
<keyword evidence="8" id="KW-1185">Reference proteome</keyword>
<evidence type="ECO:0000259" key="4">
    <source>
        <dbReference type="Pfam" id="PF00557"/>
    </source>
</evidence>
<protein>
    <submittedName>
        <fullName evidence="7">Xaa-Pro aminopeptidase</fullName>
    </submittedName>
</protein>
<evidence type="ECO:0000259" key="6">
    <source>
        <dbReference type="Pfam" id="PF16188"/>
    </source>
</evidence>
<dbReference type="RefSeq" id="WP_072829830.1">
    <property type="nucleotide sequence ID" value="NZ_FQXP01000003.1"/>
</dbReference>
<dbReference type="GO" id="GO:0070006">
    <property type="term" value="F:metalloaminopeptidase activity"/>
    <property type="evidence" value="ECO:0007669"/>
    <property type="project" value="InterPro"/>
</dbReference>
<dbReference type="InterPro" id="IPR029149">
    <property type="entry name" value="Creatin/AminoP/Spt16_N"/>
</dbReference>
<dbReference type="AlphaFoldDB" id="A0A1M5TFP0"/>
<dbReference type="SUPFAM" id="SSF55920">
    <property type="entry name" value="Creatinase/aminopeptidase"/>
    <property type="match status" value="1"/>
</dbReference>
<dbReference type="FunFam" id="3.90.230.10:FF:000009">
    <property type="entry name" value="xaa-Pro aminopeptidase 2"/>
    <property type="match status" value="1"/>
</dbReference>
<dbReference type="InterPro" id="IPR000994">
    <property type="entry name" value="Pept_M24"/>
</dbReference>
<dbReference type="Pfam" id="PF16189">
    <property type="entry name" value="Creatinase_N_2"/>
    <property type="match status" value="1"/>
</dbReference>
<dbReference type="Pfam" id="PF00557">
    <property type="entry name" value="Peptidase_M24"/>
    <property type="match status" value="1"/>
</dbReference>
<evidence type="ECO:0000256" key="1">
    <source>
        <dbReference type="ARBA" id="ARBA00008766"/>
    </source>
</evidence>
<dbReference type="EMBL" id="FQXP01000003">
    <property type="protein sequence ID" value="SHH49552.1"/>
    <property type="molecule type" value="Genomic_DNA"/>
</dbReference>
<dbReference type="Gene3D" id="3.40.350.10">
    <property type="entry name" value="Creatinase/prolidase N-terminal domain"/>
    <property type="match status" value="2"/>
</dbReference>
<keyword evidence="7" id="KW-0031">Aminopeptidase</keyword>
<dbReference type="SUPFAM" id="SSF53092">
    <property type="entry name" value="Creatinase/prolidase N-terminal domain"/>
    <property type="match status" value="2"/>
</dbReference>
<dbReference type="OrthoDB" id="9806388at2"/>
<gene>
    <name evidence="7" type="ORF">SAMN02745196_00564</name>
</gene>
<feature type="domain" description="Peptidase M24" evidence="4">
    <location>
        <begin position="310"/>
        <end position="524"/>
    </location>
</feature>
<dbReference type="PANTHER" id="PTHR43763:SF6">
    <property type="entry name" value="XAA-PRO AMINOPEPTIDASE 1"/>
    <property type="match status" value="1"/>
</dbReference>
<keyword evidence="3" id="KW-0378">Hydrolase</keyword>
<keyword evidence="2" id="KW-0479">Metal-binding</keyword>
<proteinExistence type="inferred from homology"/>
<dbReference type="Pfam" id="PF16188">
    <property type="entry name" value="Peptidase_M24_C"/>
    <property type="match status" value="1"/>
</dbReference>
<dbReference type="FunFam" id="3.40.350.10:FF:000003">
    <property type="entry name" value="Xaa-pro aminopeptidase P"/>
    <property type="match status" value="1"/>
</dbReference>
<dbReference type="GO" id="GO:0046872">
    <property type="term" value="F:metal ion binding"/>
    <property type="evidence" value="ECO:0007669"/>
    <property type="project" value="UniProtKB-KW"/>
</dbReference>
<dbReference type="InterPro" id="IPR000587">
    <property type="entry name" value="Creatinase_N"/>
</dbReference>
<keyword evidence="7" id="KW-0645">Protease</keyword>
<reference evidence="7 8" key="1">
    <citation type="submission" date="2016-11" db="EMBL/GenBank/DDBJ databases">
        <authorList>
            <person name="Jaros S."/>
            <person name="Januszkiewicz K."/>
            <person name="Wedrychowicz H."/>
        </authorList>
    </citation>
    <scope>NUCLEOTIDE SEQUENCE [LARGE SCALE GENOMIC DNA]</scope>
    <source>
        <strain evidence="7 8">DSM 3089</strain>
    </source>
</reference>
<feature type="domain" description="Creatinase N-terminal" evidence="5">
    <location>
        <begin position="6"/>
        <end position="133"/>
    </location>
</feature>
<evidence type="ECO:0000313" key="7">
    <source>
        <dbReference type="EMBL" id="SHH49552.1"/>
    </source>
</evidence>
<dbReference type="Proteomes" id="UP000184526">
    <property type="component" value="Unassembled WGS sequence"/>
</dbReference>
<accession>A0A1M5TFP0</accession>